<comment type="caution">
    <text evidence="5">The sequence shown here is derived from an EMBL/GenBank/DDBJ whole genome shotgun (WGS) entry which is preliminary data.</text>
</comment>
<organism evidence="5 6">
    <name type="scientific">Pseudoalteromonas lipolytica</name>
    <dbReference type="NCBI Taxonomy" id="570156"/>
    <lineage>
        <taxon>Bacteria</taxon>
        <taxon>Pseudomonadati</taxon>
        <taxon>Pseudomonadota</taxon>
        <taxon>Gammaproteobacteria</taxon>
        <taxon>Alteromonadales</taxon>
        <taxon>Pseudoalteromonadaceae</taxon>
        <taxon>Pseudoalteromonas</taxon>
    </lineage>
</organism>
<accession>A0ABY1GQU1</accession>
<gene>
    <name evidence="5" type="ORF">SAMN04487854_11758</name>
</gene>
<dbReference type="Pfam" id="PF00990">
    <property type="entry name" value="GGDEF"/>
    <property type="match status" value="1"/>
</dbReference>
<dbReference type="InterPro" id="IPR050469">
    <property type="entry name" value="Diguanylate_Cyclase"/>
</dbReference>
<dbReference type="RefSeq" id="WP_227006856.1">
    <property type="nucleotide sequence ID" value="NZ_FPAZ01000017.1"/>
</dbReference>
<evidence type="ECO:0000259" key="4">
    <source>
        <dbReference type="PROSITE" id="PS50887"/>
    </source>
</evidence>
<evidence type="ECO:0000313" key="6">
    <source>
        <dbReference type="Proteomes" id="UP000183805"/>
    </source>
</evidence>
<feature type="transmembrane region" description="Helical" evidence="3">
    <location>
        <begin position="124"/>
        <end position="142"/>
    </location>
</feature>
<feature type="transmembrane region" description="Helical" evidence="3">
    <location>
        <begin position="50"/>
        <end position="69"/>
    </location>
</feature>
<keyword evidence="3" id="KW-0812">Transmembrane</keyword>
<feature type="domain" description="GGDEF" evidence="4">
    <location>
        <begin position="222"/>
        <end position="354"/>
    </location>
</feature>
<dbReference type="EC" id="2.7.7.65" evidence="1"/>
<evidence type="ECO:0000256" key="1">
    <source>
        <dbReference type="ARBA" id="ARBA00012528"/>
    </source>
</evidence>
<dbReference type="Gene3D" id="3.30.70.270">
    <property type="match status" value="1"/>
</dbReference>
<dbReference type="InterPro" id="IPR029787">
    <property type="entry name" value="Nucleotide_cyclase"/>
</dbReference>
<feature type="transmembrane region" description="Helical" evidence="3">
    <location>
        <begin position="20"/>
        <end position="44"/>
    </location>
</feature>
<dbReference type="SUPFAM" id="SSF55073">
    <property type="entry name" value="Nucleotide cyclase"/>
    <property type="match status" value="1"/>
</dbReference>
<feature type="transmembrane region" description="Helical" evidence="3">
    <location>
        <begin position="154"/>
        <end position="177"/>
    </location>
</feature>
<dbReference type="Proteomes" id="UP000183805">
    <property type="component" value="Unassembled WGS sequence"/>
</dbReference>
<feature type="transmembrane region" description="Helical" evidence="3">
    <location>
        <begin position="76"/>
        <end position="98"/>
    </location>
</feature>
<evidence type="ECO:0000256" key="3">
    <source>
        <dbReference type="SAM" id="Phobius"/>
    </source>
</evidence>
<comment type="catalytic activity">
    <reaction evidence="2">
        <text>2 GTP = 3',3'-c-di-GMP + 2 diphosphate</text>
        <dbReference type="Rhea" id="RHEA:24898"/>
        <dbReference type="ChEBI" id="CHEBI:33019"/>
        <dbReference type="ChEBI" id="CHEBI:37565"/>
        <dbReference type="ChEBI" id="CHEBI:58805"/>
        <dbReference type="EC" id="2.7.7.65"/>
    </reaction>
</comment>
<dbReference type="PANTHER" id="PTHR45138">
    <property type="entry name" value="REGULATORY COMPONENTS OF SENSORY TRANSDUCTION SYSTEM"/>
    <property type="match status" value="1"/>
</dbReference>
<proteinExistence type="predicted"/>
<keyword evidence="3" id="KW-0472">Membrane</keyword>
<dbReference type="NCBIfam" id="TIGR00254">
    <property type="entry name" value="GGDEF"/>
    <property type="match status" value="1"/>
</dbReference>
<dbReference type="InterPro" id="IPR043128">
    <property type="entry name" value="Rev_trsase/Diguanyl_cyclase"/>
</dbReference>
<dbReference type="SMART" id="SM00267">
    <property type="entry name" value="GGDEF"/>
    <property type="match status" value="1"/>
</dbReference>
<reference evidence="5 6" key="1">
    <citation type="submission" date="2016-10" db="EMBL/GenBank/DDBJ databases">
        <authorList>
            <person name="Varghese N."/>
            <person name="Submissions S."/>
        </authorList>
    </citation>
    <scope>NUCLEOTIDE SEQUENCE [LARGE SCALE GENOMIC DNA]</scope>
    <source>
        <strain evidence="5 6">CGMCC 1.8499</strain>
    </source>
</reference>
<name>A0ABY1GQU1_9GAMM</name>
<dbReference type="EMBL" id="FPAZ01000017">
    <property type="protein sequence ID" value="SFT93441.1"/>
    <property type="molecule type" value="Genomic_DNA"/>
</dbReference>
<dbReference type="PANTHER" id="PTHR45138:SF9">
    <property type="entry name" value="DIGUANYLATE CYCLASE DGCM-RELATED"/>
    <property type="match status" value="1"/>
</dbReference>
<sequence>MIKHLLKQPTQSGLEEIEHVKFLIISRIAYFALAVHALLIPAFAHIGANTLAIVNVLSVFAWGGGIFLINQGLTSLALRVFCLEVLIHAVVVCATLGLSAGFQFYLWTISCILMIDYQLPLKRAAIYSFLMIITFALLYVFFAEVTYTFSYPELIPHINVINIIIAGLPMVYGIGLIREITISQRIELTEMASRDPLTKLYNRRFAKKLILAAHKKNIENADNLSLVMADIDHFKNINDSYGHDKGDTILLNISAAIRAFLTENDIAVRWGGEEFLLLLGHTNQQQAFAKVEALRQQIAAIEPHQDFPELTVTMSFGLIEWQPLASLECMLQQADAALYKSKHSGRNKTTIATGQSSVFNNIDAVS</sequence>
<dbReference type="PROSITE" id="PS50887">
    <property type="entry name" value="GGDEF"/>
    <property type="match status" value="1"/>
</dbReference>
<keyword evidence="6" id="KW-1185">Reference proteome</keyword>
<dbReference type="CDD" id="cd01949">
    <property type="entry name" value="GGDEF"/>
    <property type="match status" value="1"/>
</dbReference>
<keyword evidence="3" id="KW-1133">Transmembrane helix</keyword>
<evidence type="ECO:0000256" key="2">
    <source>
        <dbReference type="ARBA" id="ARBA00034247"/>
    </source>
</evidence>
<evidence type="ECO:0000313" key="5">
    <source>
        <dbReference type="EMBL" id="SFT93441.1"/>
    </source>
</evidence>
<dbReference type="InterPro" id="IPR000160">
    <property type="entry name" value="GGDEF_dom"/>
</dbReference>
<protein>
    <recommendedName>
        <fullName evidence="1">diguanylate cyclase</fullName>
        <ecNumber evidence="1">2.7.7.65</ecNumber>
    </recommendedName>
</protein>